<evidence type="ECO:0000313" key="13">
    <source>
        <dbReference type="Proteomes" id="UP001156690"/>
    </source>
</evidence>
<keyword evidence="9" id="KW-0472">Membrane</keyword>
<dbReference type="InterPro" id="IPR027417">
    <property type="entry name" value="P-loop_NTPase"/>
</dbReference>
<dbReference type="Pfam" id="PF12558">
    <property type="entry name" value="DUF3744"/>
    <property type="match status" value="1"/>
</dbReference>
<dbReference type="PROSITE" id="PS50893">
    <property type="entry name" value="ABC_TRANSPORTER_2"/>
    <property type="match status" value="2"/>
</dbReference>
<reference evidence="13" key="1">
    <citation type="journal article" date="2019" name="Int. J. Syst. Evol. Microbiol.">
        <title>The Global Catalogue of Microorganisms (GCM) 10K type strain sequencing project: providing services to taxonomists for standard genome sequencing and annotation.</title>
        <authorList>
            <consortium name="The Broad Institute Genomics Platform"/>
            <consortium name="The Broad Institute Genome Sequencing Center for Infectious Disease"/>
            <person name="Wu L."/>
            <person name="Ma J."/>
        </authorList>
    </citation>
    <scope>NUCLEOTIDE SEQUENCE [LARGE SCALE GENOMIC DNA]</scope>
    <source>
        <strain evidence="13">NBRC 15640</strain>
    </source>
</reference>
<dbReference type="GO" id="GO:0042626">
    <property type="term" value="F:ATPase-coupled transmembrane transporter activity"/>
    <property type="evidence" value="ECO:0007669"/>
    <property type="project" value="TreeGrafter"/>
</dbReference>
<gene>
    <name evidence="12" type="ORF">GCM10007932_14830</name>
</gene>
<dbReference type="InterPro" id="IPR022216">
    <property type="entry name" value="ABC_Co_transporter"/>
</dbReference>
<accession>A0AAV5NNY6</accession>
<dbReference type="InterPro" id="IPR050095">
    <property type="entry name" value="ECF_ABC_transporter_ATP-bd"/>
</dbReference>
<dbReference type="GO" id="GO:0005524">
    <property type="term" value="F:ATP binding"/>
    <property type="evidence" value="ECO:0007669"/>
    <property type="project" value="UniProtKB-KW"/>
</dbReference>
<organism evidence="12 13">
    <name type="scientific">Vibrio penaeicida</name>
    <dbReference type="NCBI Taxonomy" id="104609"/>
    <lineage>
        <taxon>Bacteria</taxon>
        <taxon>Pseudomonadati</taxon>
        <taxon>Pseudomonadota</taxon>
        <taxon>Gammaproteobacteria</taxon>
        <taxon>Vibrionales</taxon>
        <taxon>Vibrionaceae</taxon>
        <taxon>Vibrio</taxon>
    </lineage>
</organism>
<evidence type="ECO:0000256" key="6">
    <source>
        <dbReference type="ARBA" id="ARBA00022741"/>
    </source>
</evidence>
<comment type="similarity">
    <text evidence="2">Belongs to the ABC transporter superfamily.</text>
</comment>
<evidence type="ECO:0000256" key="7">
    <source>
        <dbReference type="ARBA" id="ARBA00022840"/>
    </source>
</evidence>
<evidence type="ECO:0000313" key="12">
    <source>
        <dbReference type="EMBL" id="GLQ72123.1"/>
    </source>
</evidence>
<dbReference type="Gene3D" id="3.40.50.300">
    <property type="entry name" value="P-loop containing nucleotide triphosphate hydrolases"/>
    <property type="match status" value="2"/>
</dbReference>
<evidence type="ECO:0000256" key="4">
    <source>
        <dbReference type="ARBA" id="ARBA00022475"/>
    </source>
</evidence>
<comment type="subcellular location">
    <subcellularLocation>
        <location evidence="1">Cell inner membrane</location>
        <topology evidence="1">Peripheral membrane protein</topology>
    </subcellularLocation>
</comment>
<evidence type="ECO:0000256" key="8">
    <source>
        <dbReference type="ARBA" id="ARBA00022967"/>
    </source>
</evidence>
<feature type="domain" description="ABC transporter" evidence="11">
    <location>
        <begin position="301"/>
        <end position="535"/>
    </location>
</feature>
<dbReference type="EMBL" id="BSNX01000012">
    <property type="protein sequence ID" value="GLQ72123.1"/>
    <property type="molecule type" value="Genomic_DNA"/>
</dbReference>
<dbReference type="SMART" id="SM00382">
    <property type="entry name" value="AAA"/>
    <property type="match status" value="2"/>
</dbReference>
<evidence type="ECO:0000256" key="5">
    <source>
        <dbReference type="ARBA" id="ARBA00022737"/>
    </source>
</evidence>
<dbReference type="InterPro" id="IPR003593">
    <property type="entry name" value="AAA+_ATPase"/>
</dbReference>
<dbReference type="Pfam" id="PF00005">
    <property type="entry name" value="ABC_tran"/>
    <property type="match status" value="2"/>
</dbReference>
<dbReference type="FunFam" id="3.40.50.300:FF:000224">
    <property type="entry name" value="Energy-coupling factor transporter ATP-binding protein EcfA"/>
    <property type="match status" value="1"/>
</dbReference>
<dbReference type="PANTHER" id="PTHR43553:SF26">
    <property type="entry name" value="ABC TRANSPORTER ATP-BINDING PROTEIN BC_2655-RELATED"/>
    <property type="match status" value="1"/>
</dbReference>
<keyword evidence="7 12" id="KW-0067">ATP-binding</keyword>
<dbReference type="PROSITE" id="PS00211">
    <property type="entry name" value="ABC_TRANSPORTER_1"/>
    <property type="match status" value="2"/>
</dbReference>
<dbReference type="InterPro" id="IPR017871">
    <property type="entry name" value="ABC_transporter-like_CS"/>
</dbReference>
<evidence type="ECO:0000256" key="10">
    <source>
        <dbReference type="ARBA" id="ARBA00025157"/>
    </source>
</evidence>
<evidence type="ECO:0000259" key="11">
    <source>
        <dbReference type="PROSITE" id="PS50893"/>
    </source>
</evidence>
<keyword evidence="8" id="KW-1278">Translocase</keyword>
<keyword evidence="13" id="KW-1185">Reference proteome</keyword>
<evidence type="ECO:0000256" key="2">
    <source>
        <dbReference type="ARBA" id="ARBA00005417"/>
    </source>
</evidence>
<dbReference type="SUPFAM" id="SSF52540">
    <property type="entry name" value="P-loop containing nucleoside triphosphate hydrolases"/>
    <property type="match status" value="2"/>
</dbReference>
<comment type="caution">
    <text evidence="12">The sequence shown here is derived from an EMBL/GenBank/DDBJ whole genome shotgun (WGS) entry which is preliminary data.</text>
</comment>
<name>A0AAV5NNY6_9VIBR</name>
<sequence>MLGSIEFSNFSFQYESLEKPTLNNINLRIEKGEKIVIIGPSGSGKSTLGHCLNGLIPSAINGLVTGTLTINGTPSHAMELHDFTEQIGTVLQDTDSQFVGLSVAEDIAFALENQLVPHDEMLETVRDTAQLIDLESLLHHSPHDLSGGQKQRVSLAGVMVDDVDLLLFDEPLASLDPKTGKRTIEIIDQIHSDTGKTIVIIEHRLEDVLHRSIDRVVLMEGGEIVADMTPDALLHSNLLIKHGIREPLYLTALKQANCRLDCSMPIANLSAIPVSDYQPELAKWMAFDNPITTPIRSKTLLKVDKLTFSYDGEKNALEDVSFEVKKGEFVSVLGKNGSGKSTLTKLVMGVLKPDSGSISMNDANIADLSIFERSQKVGVVMQNPNHMISHHMIFDEVAFGLRNLGLPEPDIEEKVLHVLELCGLKPYRHWPIEALSYGQRKRVTIASILISEPELLILDEPTAGQDYRNYTSMLNFIKALNHKLGITVLIVSHDMHLVLEYTTRSVVISDAKLIADAPVTDVFSQPDLLDSANLAPTSLYELAAKAGIDNSNKLMRRFISQSTSMEVV</sequence>
<dbReference type="PANTHER" id="PTHR43553">
    <property type="entry name" value="HEAVY METAL TRANSPORTER"/>
    <property type="match status" value="1"/>
</dbReference>
<dbReference type="CDD" id="cd03225">
    <property type="entry name" value="ABC_cobalt_CbiO_domain1"/>
    <property type="match status" value="2"/>
</dbReference>
<dbReference type="InterPro" id="IPR015856">
    <property type="entry name" value="ABC_transpr_CbiO/EcfA_su"/>
</dbReference>
<dbReference type="NCBIfam" id="NF010167">
    <property type="entry name" value="PRK13648.1"/>
    <property type="match status" value="2"/>
</dbReference>
<dbReference type="FunFam" id="3.40.50.300:FF:001422">
    <property type="entry name" value="Cobalt ABC transporter ATP-binding protein"/>
    <property type="match status" value="1"/>
</dbReference>
<evidence type="ECO:0000256" key="1">
    <source>
        <dbReference type="ARBA" id="ARBA00004417"/>
    </source>
</evidence>
<keyword evidence="6" id="KW-0547">Nucleotide-binding</keyword>
<dbReference type="GO" id="GO:0016887">
    <property type="term" value="F:ATP hydrolysis activity"/>
    <property type="evidence" value="ECO:0007669"/>
    <property type="project" value="InterPro"/>
</dbReference>
<evidence type="ECO:0000256" key="9">
    <source>
        <dbReference type="ARBA" id="ARBA00023136"/>
    </source>
</evidence>
<comment type="function">
    <text evidence="10">Probably part of an ABC transporter complex. Responsible for energy coupling to the transport system.</text>
</comment>
<keyword evidence="5" id="KW-0677">Repeat</keyword>
<dbReference type="GO" id="GO:0000041">
    <property type="term" value="P:transition metal ion transport"/>
    <property type="evidence" value="ECO:0007669"/>
    <property type="project" value="UniProtKB-ARBA"/>
</dbReference>
<protein>
    <submittedName>
        <fullName evidence="12">ABC transporter ATP-binding protein</fullName>
    </submittedName>
</protein>
<keyword evidence="4" id="KW-1003">Cell membrane</keyword>
<evidence type="ECO:0000256" key="3">
    <source>
        <dbReference type="ARBA" id="ARBA00022448"/>
    </source>
</evidence>
<proteinExistence type="inferred from homology"/>
<keyword evidence="3" id="KW-0813">Transport</keyword>
<dbReference type="AlphaFoldDB" id="A0AAV5NNY6"/>
<dbReference type="GO" id="GO:0043190">
    <property type="term" value="C:ATP-binding cassette (ABC) transporter complex"/>
    <property type="evidence" value="ECO:0007669"/>
    <property type="project" value="TreeGrafter"/>
</dbReference>
<dbReference type="Proteomes" id="UP001156690">
    <property type="component" value="Unassembled WGS sequence"/>
</dbReference>
<dbReference type="InterPro" id="IPR003439">
    <property type="entry name" value="ABC_transporter-like_ATP-bd"/>
</dbReference>
<dbReference type="RefSeq" id="WP_224055888.1">
    <property type="nucleotide sequence ID" value="NZ_AP025145.1"/>
</dbReference>
<feature type="domain" description="ABC transporter" evidence="11">
    <location>
        <begin position="5"/>
        <end position="246"/>
    </location>
</feature>